<accession>A0A2M4B1C8</accession>
<protein>
    <submittedName>
        <fullName evidence="2">Putative secreted protein</fullName>
    </submittedName>
</protein>
<evidence type="ECO:0000313" key="2">
    <source>
        <dbReference type="EMBL" id="MBW46825.1"/>
    </source>
</evidence>
<feature type="chain" id="PRO_5014979784" evidence="1">
    <location>
        <begin position="19"/>
        <end position="69"/>
    </location>
</feature>
<organism evidence="2">
    <name type="scientific">Anopheles triannulatus</name>
    <dbReference type="NCBI Taxonomy" id="58253"/>
    <lineage>
        <taxon>Eukaryota</taxon>
        <taxon>Metazoa</taxon>
        <taxon>Ecdysozoa</taxon>
        <taxon>Arthropoda</taxon>
        <taxon>Hexapoda</taxon>
        <taxon>Insecta</taxon>
        <taxon>Pterygota</taxon>
        <taxon>Neoptera</taxon>
        <taxon>Endopterygota</taxon>
        <taxon>Diptera</taxon>
        <taxon>Nematocera</taxon>
        <taxon>Culicoidea</taxon>
        <taxon>Culicidae</taxon>
        <taxon>Anophelinae</taxon>
        <taxon>Anopheles</taxon>
    </lineage>
</organism>
<evidence type="ECO:0000256" key="1">
    <source>
        <dbReference type="SAM" id="SignalP"/>
    </source>
</evidence>
<proteinExistence type="predicted"/>
<dbReference type="AlphaFoldDB" id="A0A2M4B1C8"/>
<dbReference type="EMBL" id="GGFK01013504">
    <property type="protein sequence ID" value="MBW46825.1"/>
    <property type="molecule type" value="Transcribed_RNA"/>
</dbReference>
<feature type="signal peptide" evidence="1">
    <location>
        <begin position="1"/>
        <end position="18"/>
    </location>
</feature>
<name>A0A2M4B1C8_9DIPT</name>
<keyword evidence="1" id="KW-0732">Signal</keyword>
<reference evidence="2" key="1">
    <citation type="submission" date="2018-01" db="EMBL/GenBank/DDBJ databases">
        <title>An insight into the sialome of Amazonian anophelines.</title>
        <authorList>
            <person name="Ribeiro J.M."/>
            <person name="Scarpassa V."/>
            <person name="Calvo E."/>
        </authorList>
    </citation>
    <scope>NUCLEOTIDE SEQUENCE</scope>
    <source>
        <tissue evidence="2">Salivary glands</tissue>
    </source>
</reference>
<sequence>MILVLSRFVPFFFIVVDAVPLPHHNTRAIILIFSHTAAAFTAPRRVRVFMCKSRINAFPPCSTAGSVCC</sequence>